<feature type="transmembrane region" description="Helical" evidence="6">
    <location>
        <begin position="304"/>
        <end position="331"/>
    </location>
</feature>
<dbReference type="EMBL" id="ML220140">
    <property type="protein sequence ID" value="TGZ78574.1"/>
    <property type="molecule type" value="Genomic_DNA"/>
</dbReference>
<dbReference type="STRING" id="341454.A0A4V3SI33"/>
<feature type="transmembrane region" description="Helical" evidence="6">
    <location>
        <begin position="144"/>
        <end position="164"/>
    </location>
</feature>
<dbReference type="Proteomes" id="UP000298138">
    <property type="component" value="Unassembled WGS sequence"/>
</dbReference>
<feature type="transmembrane region" description="Helical" evidence="6">
    <location>
        <begin position="245"/>
        <end position="272"/>
    </location>
</feature>
<proteinExistence type="predicted"/>
<keyword evidence="8" id="KW-1185">Reference proteome</keyword>
<evidence type="ECO:0000256" key="2">
    <source>
        <dbReference type="ARBA" id="ARBA00022448"/>
    </source>
</evidence>
<evidence type="ECO:0000313" key="7">
    <source>
        <dbReference type="EMBL" id="TGZ78574.1"/>
    </source>
</evidence>
<feature type="transmembrane region" description="Helical" evidence="6">
    <location>
        <begin position="47"/>
        <end position="71"/>
    </location>
</feature>
<keyword evidence="3 6" id="KW-0812">Transmembrane</keyword>
<dbReference type="InterPro" id="IPR002293">
    <property type="entry name" value="AA/rel_permease1"/>
</dbReference>
<evidence type="ECO:0000256" key="5">
    <source>
        <dbReference type="ARBA" id="ARBA00023136"/>
    </source>
</evidence>
<keyword evidence="2" id="KW-0813">Transport</keyword>
<dbReference type="PIRSF" id="PIRSF006060">
    <property type="entry name" value="AA_transporter"/>
    <property type="match status" value="1"/>
</dbReference>
<feature type="transmembrane region" description="Helical" evidence="6">
    <location>
        <begin position="424"/>
        <end position="448"/>
    </location>
</feature>
<feature type="transmembrane region" description="Helical" evidence="6">
    <location>
        <begin position="380"/>
        <end position="403"/>
    </location>
</feature>
<evidence type="ECO:0000256" key="4">
    <source>
        <dbReference type="ARBA" id="ARBA00022989"/>
    </source>
</evidence>
<feature type="transmembrane region" description="Helical" evidence="6">
    <location>
        <begin position="460"/>
        <end position="480"/>
    </location>
</feature>
<dbReference type="PANTHER" id="PTHR45649">
    <property type="entry name" value="AMINO-ACID PERMEASE BAT1"/>
    <property type="match status" value="1"/>
</dbReference>
<keyword evidence="4 6" id="KW-1133">Transmembrane helix</keyword>
<name>A0A4V3SI33_9PEZI</name>
<feature type="transmembrane region" description="Helical" evidence="6">
    <location>
        <begin position="352"/>
        <end position="374"/>
    </location>
</feature>
<dbReference type="GO" id="GO:0016020">
    <property type="term" value="C:membrane"/>
    <property type="evidence" value="ECO:0007669"/>
    <property type="project" value="UniProtKB-SubCell"/>
</dbReference>
<reference evidence="7 8" key="1">
    <citation type="submission" date="2019-04" db="EMBL/GenBank/DDBJ databases">
        <title>Comparative genomics and transcriptomics to analyze fruiting body development in filamentous ascomycetes.</title>
        <authorList>
            <consortium name="DOE Joint Genome Institute"/>
            <person name="Lutkenhaus R."/>
            <person name="Traeger S."/>
            <person name="Breuer J."/>
            <person name="Kuo A."/>
            <person name="Lipzen A."/>
            <person name="Pangilinan J."/>
            <person name="Dilworth D."/>
            <person name="Sandor L."/>
            <person name="Poggeler S."/>
            <person name="Barry K."/>
            <person name="Grigoriev I.V."/>
            <person name="Nowrousian M."/>
        </authorList>
    </citation>
    <scope>NUCLEOTIDE SEQUENCE [LARGE SCALE GENOMIC DNA]</scope>
    <source>
        <strain evidence="7 8">CBS 389.68</strain>
    </source>
</reference>
<comment type="subcellular location">
    <subcellularLocation>
        <location evidence="1">Membrane</location>
        <topology evidence="1">Multi-pass membrane protein</topology>
    </subcellularLocation>
</comment>
<dbReference type="AlphaFoldDB" id="A0A4V3SI33"/>
<feature type="transmembrane region" description="Helical" evidence="6">
    <location>
        <begin position="16"/>
        <end position="41"/>
    </location>
</feature>
<keyword evidence="5 6" id="KW-0472">Membrane</keyword>
<evidence type="ECO:0000256" key="6">
    <source>
        <dbReference type="SAM" id="Phobius"/>
    </source>
</evidence>
<dbReference type="OrthoDB" id="3257095at2759"/>
<evidence type="ECO:0000256" key="1">
    <source>
        <dbReference type="ARBA" id="ARBA00004141"/>
    </source>
</evidence>
<evidence type="ECO:0000256" key="3">
    <source>
        <dbReference type="ARBA" id="ARBA00022692"/>
    </source>
</evidence>
<dbReference type="Gene3D" id="1.20.1740.10">
    <property type="entry name" value="Amino acid/polyamine transporter I"/>
    <property type="match status" value="1"/>
</dbReference>
<evidence type="ECO:0000313" key="8">
    <source>
        <dbReference type="Proteomes" id="UP000298138"/>
    </source>
</evidence>
<gene>
    <name evidence="7" type="ORF">EX30DRAFT_356001</name>
</gene>
<dbReference type="GO" id="GO:0022857">
    <property type="term" value="F:transmembrane transporter activity"/>
    <property type="evidence" value="ECO:0007669"/>
    <property type="project" value="InterPro"/>
</dbReference>
<organism evidence="7 8">
    <name type="scientific">Ascodesmis nigricans</name>
    <dbReference type="NCBI Taxonomy" id="341454"/>
    <lineage>
        <taxon>Eukaryota</taxon>
        <taxon>Fungi</taxon>
        <taxon>Dikarya</taxon>
        <taxon>Ascomycota</taxon>
        <taxon>Pezizomycotina</taxon>
        <taxon>Pezizomycetes</taxon>
        <taxon>Pezizales</taxon>
        <taxon>Ascodesmidaceae</taxon>
        <taxon>Ascodesmis</taxon>
    </lineage>
</organism>
<dbReference type="PANTHER" id="PTHR45649:SF1">
    <property type="entry name" value="TRANSPORTER, PUTATIVE (EUROFUNG)-RELATED"/>
    <property type="match status" value="1"/>
</dbReference>
<feature type="transmembrane region" description="Helical" evidence="6">
    <location>
        <begin position="170"/>
        <end position="191"/>
    </location>
</feature>
<feature type="transmembrane region" description="Helical" evidence="6">
    <location>
        <begin position="212"/>
        <end position="233"/>
    </location>
</feature>
<dbReference type="Pfam" id="PF13520">
    <property type="entry name" value="AA_permease_2"/>
    <property type="match status" value="1"/>
</dbReference>
<dbReference type="InParanoid" id="A0A4V3SI33"/>
<protein>
    <submittedName>
        <fullName evidence="7">Putative amino acid permease</fullName>
    </submittedName>
</protein>
<accession>A0A4V3SI33</accession>
<sequence>MLEFGKVQVLKRRFGLLSMISFTCILTCTWESMLCVFIQGFQNGGPAGLIIGFLWSWLGTMCIAASIGEMASMMPLSGGQYFWVYFIAPPKFRNFLSYVTGWINVLGWQAGTASQAFLAGGLIQGMLVLNYPNTYIFQKWHGTLLLYGVILVTLVINTYLASWLPKIEGLMFILHILGFFGILIPLTYLGPHGSVKDVFQTFANYGEWPNQPISFFVGISTSVYAFLGADSAAHLAEEIEGASTIVPWSMVGAIFVNGILGFAMLCAVLFCLGDIETVFTSPLTDAGFPFIQIFYTAVEARGGATIMTALVCSLMFFGTAACFTTASRMLWAFARDNGVPCSKTLAKVDPRTALPLWSITVSTIIPVCLALLNLGSTQAFNAVVSLTLAGMFISYLISIALMVNRRLRPEVEAKQLRWGPWRMGRWFGLVVNVIAMVYITVAVLFSFFPSTPKGINAESMNWSPVVFVAVVLFGVVYYFVRGNRFYKGPVVETNDEVEAAEGVKRIQA</sequence>
<feature type="transmembrane region" description="Helical" evidence="6">
    <location>
        <begin position="116"/>
        <end position="132"/>
    </location>
</feature>